<proteinExistence type="predicted"/>
<accession>A0A6J7FVK1</accession>
<sequence length="64" mass="6794">MVSDALDSFLAPLPADRRDAVKSWLDSAVGTCSICERPLLVCDPKVTPPKSNGPVHKVCAATQD</sequence>
<dbReference type="EMBL" id="CAFBMK010000012">
    <property type="protein sequence ID" value="CAB4897355.1"/>
    <property type="molecule type" value="Genomic_DNA"/>
</dbReference>
<gene>
    <name evidence="1" type="ORF">UFOPK3564_00375</name>
</gene>
<dbReference type="AlphaFoldDB" id="A0A6J7FVK1"/>
<organism evidence="1">
    <name type="scientific">freshwater metagenome</name>
    <dbReference type="NCBI Taxonomy" id="449393"/>
    <lineage>
        <taxon>unclassified sequences</taxon>
        <taxon>metagenomes</taxon>
        <taxon>ecological metagenomes</taxon>
    </lineage>
</organism>
<protein>
    <submittedName>
        <fullName evidence="1">Unannotated protein</fullName>
    </submittedName>
</protein>
<reference evidence="1" key="1">
    <citation type="submission" date="2020-05" db="EMBL/GenBank/DDBJ databases">
        <authorList>
            <person name="Chiriac C."/>
            <person name="Salcher M."/>
            <person name="Ghai R."/>
            <person name="Kavagutti S V."/>
        </authorList>
    </citation>
    <scope>NUCLEOTIDE SEQUENCE</scope>
</reference>
<name>A0A6J7FVK1_9ZZZZ</name>
<evidence type="ECO:0000313" key="1">
    <source>
        <dbReference type="EMBL" id="CAB4897355.1"/>
    </source>
</evidence>